<evidence type="ECO:0000313" key="2">
    <source>
        <dbReference type="Proteomes" id="UP000035618"/>
    </source>
</evidence>
<accession>A0A837IRY1</accession>
<dbReference type="EMBL" id="JHAJ01000113">
    <property type="protein sequence ID" value="KLA44789.1"/>
    <property type="molecule type" value="Genomic_DNA"/>
</dbReference>
<name>A0A837IRY1_9LACO</name>
<evidence type="ECO:0000313" key="1">
    <source>
        <dbReference type="EMBL" id="KLA44789.1"/>
    </source>
</evidence>
<proteinExistence type="predicted"/>
<gene>
    <name evidence="1" type="ORF">LRB_1557</name>
</gene>
<sequence>MMCEFVNRYQDLLEVCGNFLNPVRNFGNIGNLLGQPLVALKDFHRRLDGFLNQLGLLLDVVDDIFDFLR</sequence>
<dbReference type="AlphaFoldDB" id="A0A837IRY1"/>
<protein>
    <submittedName>
        <fullName evidence="1">Uncharacterized protein</fullName>
    </submittedName>
</protein>
<comment type="caution">
    <text evidence="1">The sequence shown here is derived from an EMBL/GenBank/DDBJ whole genome shotgun (WGS) entry which is preliminary data.</text>
</comment>
<dbReference type="Proteomes" id="UP000035618">
    <property type="component" value="Unassembled WGS sequence"/>
</dbReference>
<organism evidence="1 2">
    <name type="scientific">Ligilactobacillus ruminis</name>
    <dbReference type="NCBI Taxonomy" id="1623"/>
    <lineage>
        <taxon>Bacteria</taxon>
        <taxon>Bacillati</taxon>
        <taxon>Bacillota</taxon>
        <taxon>Bacilli</taxon>
        <taxon>Lactobacillales</taxon>
        <taxon>Lactobacillaceae</taxon>
        <taxon>Ligilactobacillus</taxon>
    </lineage>
</organism>
<reference evidence="1 2" key="1">
    <citation type="journal article" date="2015" name="BMC Microbiol.">
        <title>Lactobacillus ruminis strains cluster according to their mammalian gut source.</title>
        <authorList>
            <person name="O' Donnell M.M."/>
            <person name="Harris H.M."/>
            <person name="Lynch D.B."/>
            <person name="Ross R.P."/>
            <person name="O'Toole P.W."/>
        </authorList>
    </citation>
    <scope>NUCLEOTIDE SEQUENCE [LARGE SCALE GENOMIC DNA]</scope>
    <source>
        <strain evidence="1 2">ATCC 27780</strain>
    </source>
</reference>